<evidence type="ECO:0000313" key="1">
    <source>
        <dbReference type="EMBL" id="CAD9475201.1"/>
    </source>
</evidence>
<dbReference type="SUPFAM" id="SSF48208">
    <property type="entry name" value="Six-hairpin glycosidases"/>
    <property type="match status" value="1"/>
</dbReference>
<dbReference type="InterPro" id="IPR008928">
    <property type="entry name" value="6-hairpin_glycosidase_sf"/>
</dbReference>
<dbReference type="EMBL" id="HBGS01054881">
    <property type="protein sequence ID" value="CAD9475201.1"/>
    <property type="molecule type" value="Transcribed_RNA"/>
</dbReference>
<accession>A0A7S2MC55</accession>
<dbReference type="GO" id="GO:0005975">
    <property type="term" value="P:carbohydrate metabolic process"/>
    <property type="evidence" value="ECO:0007669"/>
    <property type="project" value="InterPro"/>
</dbReference>
<gene>
    <name evidence="1" type="ORF">DSPE1174_LOCUS28378</name>
</gene>
<reference evidence="1" key="1">
    <citation type="submission" date="2021-01" db="EMBL/GenBank/DDBJ databases">
        <authorList>
            <person name="Corre E."/>
            <person name="Pelletier E."/>
            <person name="Niang G."/>
            <person name="Scheremetjew M."/>
            <person name="Finn R."/>
            <person name="Kale V."/>
            <person name="Holt S."/>
            <person name="Cochrane G."/>
            <person name="Meng A."/>
            <person name="Brown T."/>
            <person name="Cohen L."/>
        </authorList>
    </citation>
    <scope>NUCLEOTIDE SEQUENCE</scope>
    <source>
        <strain evidence="1">CCMP1381</strain>
    </source>
</reference>
<sequence>MTKFMLLDPLGFGLEMEGGKPGWNDAMNGLCALFGSGMPEMYELLRLLNFCHSLFDKYSARSVDIPTEVDWLIADAVSCLNAYDEDGDDFKFWNDLSAARDRYRDATKLYVLQHTVKWSLKNLKDVFANMIKKVETGTIKALEFNGGKLAPSYFIFDVTDYSLLGTYDQDGRENVKVLGFSPRSVPFFLEGPTRQLKTLKSIEERRRVYDEVKKSDLYDTALQMYKISGSLESMDLEIGRMVAFAPGWLENESIWLHMSYKYYLELLRGGLFAEYYDSIKTGVVAFMDPVTYGRSPLECSSFIVSSAYPDKTAHGQGYLARLSGSTAEFLSMWNTMMAGPKPFKFDESVLTLELKPALVSWLFDETGDLQFTFIGSVEVTYHNPSKLDTWSSQVSKTLLTDKGGDILEISGGVIPAPYASDVRSLKYVSIEMFFGEL</sequence>
<proteinExistence type="predicted"/>
<name>A0A7S2MC55_9STRA</name>
<dbReference type="AlphaFoldDB" id="A0A7S2MC55"/>
<protein>
    <submittedName>
        <fullName evidence="1">Uncharacterized protein</fullName>
    </submittedName>
</protein>
<organism evidence="1">
    <name type="scientific">Octactis speculum</name>
    <dbReference type="NCBI Taxonomy" id="3111310"/>
    <lineage>
        <taxon>Eukaryota</taxon>
        <taxon>Sar</taxon>
        <taxon>Stramenopiles</taxon>
        <taxon>Ochrophyta</taxon>
        <taxon>Dictyochophyceae</taxon>
        <taxon>Dictyochales</taxon>
        <taxon>Dictyochaceae</taxon>
        <taxon>Octactis</taxon>
    </lineage>
</organism>